<accession>A0A2N5CDT9</accession>
<evidence type="ECO:0000256" key="1">
    <source>
        <dbReference type="ARBA" id="ARBA00006987"/>
    </source>
</evidence>
<dbReference type="AlphaFoldDB" id="A0A2N5CDT9"/>
<dbReference type="InterPro" id="IPR042100">
    <property type="entry name" value="Bug_dom1"/>
</dbReference>
<dbReference type="PANTHER" id="PTHR42928">
    <property type="entry name" value="TRICARBOXYLATE-BINDING PROTEIN"/>
    <property type="match status" value="1"/>
</dbReference>
<gene>
    <name evidence="3" type="ORF">CYJ10_11980</name>
</gene>
<proteinExistence type="inferred from homology"/>
<evidence type="ECO:0000313" key="3">
    <source>
        <dbReference type="EMBL" id="PLQ00347.1"/>
    </source>
</evidence>
<organism evidence="3 4">
    <name type="scientific">Cupriavidus pauculus</name>
    <dbReference type="NCBI Taxonomy" id="82633"/>
    <lineage>
        <taxon>Bacteria</taxon>
        <taxon>Pseudomonadati</taxon>
        <taxon>Pseudomonadota</taxon>
        <taxon>Betaproteobacteria</taxon>
        <taxon>Burkholderiales</taxon>
        <taxon>Burkholderiaceae</taxon>
        <taxon>Cupriavidus</taxon>
    </lineage>
</organism>
<evidence type="ECO:0008006" key="5">
    <source>
        <dbReference type="Google" id="ProtNLM"/>
    </source>
</evidence>
<sequence>MRLISLLLAGGIAASLFSISVGAQAQTTYPTKPIRLVVPFGAGSVTDTLARIVGNKLGEAWSQPVIVDNRAGADGNIGTGYVASAERDGYTLLFGAASTNAVNPSLHRNLKFDAMRDFVPVINVASVPNVLVVHPSVPAKSVKGLIEILHKQRYAFASGGAGGSQHLSAELFMSMTKTEMLHVPYKGGSPALTDLLAGRVQMMFCNLPLCLPQIRAGKLVALGVTSAQRTPLLPDVPTIAEAGVPGYVVDGWFGLFAPTGTPDAIVRKLNAEVARILQEPEVRKQLLDQGAVPVAGSPDAFAKFVRSEHDRWAEVIRRANITVN</sequence>
<feature type="signal peptide" evidence="2">
    <location>
        <begin position="1"/>
        <end position="25"/>
    </location>
</feature>
<dbReference type="Pfam" id="PF03401">
    <property type="entry name" value="TctC"/>
    <property type="match status" value="1"/>
</dbReference>
<dbReference type="Gene3D" id="3.40.190.10">
    <property type="entry name" value="Periplasmic binding protein-like II"/>
    <property type="match status" value="1"/>
</dbReference>
<dbReference type="PANTHER" id="PTHR42928:SF5">
    <property type="entry name" value="BLR1237 PROTEIN"/>
    <property type="match status" value="1"/>
</dbReference>
<dbReference type="Proteomes" id="UP000234341">
    <property type="component" value="Unassembled WGS sequence"/>
</dbReference>
<dbReference type="OrthoDB" id="8627412at2"/>
<evidence type="ECO:0000256" key="2">
    <source>
        <dbReference type="SAM" id="SignalP"/>
    </source>
</evidence>
<keyword evidence="2" id="KW-0732">Signal</keyword>
<feature type="chain" id="PRO_5014898138" description="Tripartite tricarboxylate transporter substrate binding protein" evidence="2">
    <location>
        <begin position="26"/>
        <end position="324"/>
    </location>
</feature>
<dbReference type="Gene3D" id="3.40.190.150">
    <property type="entry name" value="Bordetella uptake gene, domain 1"/>
    <property type="match status" value="1"/>
</dbReference>
<dbReference type="CDD" id="cd13578">
    <property type="entry name" value="PBP2_Bug27"/>
    <property type="match status" value="1"/>
</dbReference>
<name>A0A2N5CDT9_9BURK</name>
<comment type="caution">
    <text evidence="3">The sequence shown here is derived from an EMBL/GenBank/DDBJ whole genome shotgun (WGS) entry which is preliminary data.</text>
</comment>
<reference evidence="3 4" key="1">
    <citation type="submission" date="2017-12" db="EMBL/GenBank/DDBJ databases">
        <title>Genome sequence of the active heterotrophic nitrifier-denitrifier, Cupriavidus pauculus UM1.</title>
        <authorList>
            <person name="Putonti C."/>
            <person name="Castignetti D."/>
        </authorList>
    </citation>
    <scope>NUCLEOTIDE SEQUENCE [LARGE SCALE GENOMIC DNA]</scope>
    <source>
        <strain evidence="3 4">UM1</strain>
    </source>
</reference>
<dbReference type="InterPro" id="IPR005064">
    <property type="entry name" value="BUG"/>
</dbReference>
<dbReference type="EMBL" id="PJRP01000004">
    <property type="protein sequence ID" value="PLQ00347.1"/>
    <property type="molecule type" value="Genomic_DNA"/>
</dbReference>
<evidence type="ECO:0000313" key="4">
    <source>
        <dbReference type="Proteomes" id="UP000234341"/>
    </source>
</evidence>
<comment type="similarity">
    <text evidence="1">Belongs to the UPF0065 (bug) family.</text>
</comment>
<dbReference type="PIRSF" id="PIRSF017082">
    <property type="entry name" value="YflP"/>
    <property type="match status" value="1"/>
</dbReference>
<dbReference type="SUPFAM" id="SSF53850">
    <property type="entry name" value="Periplasmic binding protein-like II"/>
    <property type="match status" value="1"/>
</dbReference>
<protein>
    <recommendedName>
        <fullName evidence="5">Tripartite tricarboxylate transporter substrate binding protein</fullName>
    </recommendedName>
</protein>